<reference evidence="3" key="1">
    <citation type="journal article" date="2019" name="Int. J. Syst. Evol. Microbiol.">
        <title>The Global Catalogue of Microorganisms (GCM) 10K type strain sequencing project: providing services to taxonomists for standard genome sequencing and annotation.</title>
        <authorList>
            <consortium name="The Broad Institute Genomics Platform"/>
            <consortium name="The Broad Institute Genome Sequencing Center for Infectious Disease"/>
            <person name="Wu L."/>
            <person name="Ma J."/>
        </authorList>
    </citation>
    <scope>NUCLEOTIDE SEQUENCE [LARGE SCALE GENOMIC DNA]</scope>
    <source>
        <strain evidence="3">CCUG 55328</strain>
    </source>
</reference>
<evidence type="ECO:0000259" key="1">
    <source>
        <dbReference type="Pfam" id="PF00535"/>
    </source>
</evidence>
<dbReference type="EMBL" id="JBHTKR010000001">
    <property type="protein sequence ID" value="MFD1193338.1"/>
    <property type="molecule type" value="Genomic_DNA"/>
</dbReference>
<dbReference type="PANTHER" id="PTHR43685:SF2">
    <property type="entry name" value="GLYCOSYLTRANSFERASE 2-LIKE DOMAIN-CONTAINING PROTEIN"/>
    <property type="match status" value="1"/>
</dbReference>
<dbReference type="CDD" id="cd04196">
    <property type="entry name" value="GT_2_like_d"/>
    <property type="match status" value="1"/>
</dbReference>
<feature type="domain" description="Glycosyltransferase 2-like" evidence="1">
    <location>
        <begin position="29"/>
        <end position="187"/>
    </location>
</feature>
<protein>
    <submittedName>
        <fullName evidence="2">Glycosyltransferase family 2 protein</fullName>
    </submittedName>
</protein>
<dbReference type="InterPro" id="IPR001173">
    <property type="entry name" value="Glyco_trans_2-like"/>
</dbReference>
<keyword evidence="3" id="KW-1185">Reference proteome</keyword>
<name>A0ABW3T8I3_9RHOB</name>
<evidence type="ECO:0000313" key="3">
    <source>
        <dbReference type="Proteomes" id="UP001597151"/>
    </source>
</evidence>
<sequence length="331" mass="35526">MPLSDPIACPGPPLPELAGAAPARQGGVTILMATCNGAANLQAQLDSFLVQTRRPGQVIVSDDGSRDGTVAILERFAAAHPGLRMRIMAGPGRGAAANFLHLLRSLPADCGPVAFADQDDVWLPDKLARGLRALGHVAADRPALVGGRSYVCDAGLSRRRLSRLPTRAPSFRHALVQNFAGGNTMMLNAAAARLLREAAPEAGRIVMHDWWAYQIVSGAGGQVIFDRAPLVLYRQHGGNQIGANAGLPAALRRLGWLLKGRFRRWNAINLRALQASAHRLTPENRAVLGDFALMQRAGLIRRLTILRRLGLFRAGVSGRLSLWMAVLLGRV</sequence>
<dbReference type="InterPro" id="IPR050834">
    <property type="entry name" value="Glycosyltransf_2"/>
</dbReference>
<dbReference type="PANTHER" id="PTHR43685">
    <property type="entry name" value="GLYCOSYLTRANSFERASE"/>
    <property type="match status" value="1"/>
</dbReference>
<dbReference type="RefSeq" id="WP_380788529.1">
    <property type="nucleotide sequence ID" value="NZ_JBHTKR010000001.1"/>
</dbReference>
<dbReference type="Pfam" id="PF00535">
    <property type="entry name" value="Glycos_transf_2"/>
    <property type="match status" value="1"/>
</dbReference>
<accession>A0ABW3T8I3</accession>
<proteinExistence type="predicted"/>
<dbReference type="Gene3D" id="3.90.550.10">
    <property type="entry name" value="Spore Coat Polysaccharide Biosynthesis Protein SpsA, Chain A"/>
    <property type="match status" value="1"/>
</dbReference>
<evidence type="ECO:0000313" key="2">
    <source>
        <dbReference type="EMBL" id="MFD1193338.1"/>
    </source>
</evidence>
<comment type="caution">
    <text evidence="2">The sequence shown here is derived from an EMBL/GenBank/DDBJ whole genome shotgun (WGS) entry which is preliminary data.</text>
</comment>
<dbReference type="InterPro" id="IPR029044">
    <property type="entry name" value="Nucleotide-diphossugar_trans"/>
</dbReference>
<dbReference type="SUPFAM" id="SSF53448">
    <property type="entry name" value="Nucleotide-diphospho-sugar transferases"/>
    <property type="match status" value="1"/>
</dbReference>
<organism evidence="2 3">
    <name type="scientific">Seohaeicola saemankumensis</name>
    <dbReference type="NCBI Taxonomy" id="481181"/>
    <lineage>
        <taxon>Bacteria</taxon>
        <taxon>Pseudomonadati</taxon>
        <taxon>Pseudomonadota</taxon>
        <taxon>Alphaproteobacteria</taxon>
        <taxon>Rhodobacterales</taxon>
        <taxon>Roseobacteraceae</taxon>
        <taxon>Seohaeicola</taxon>
    </lineage>
</organism>
<dbReference type="Proteomes" id="UP001597151">
    <property type="component" value="Unassembled WGS sequence"/>
</dbReference>
<gene>
    <name evidence="2" type="ORF">ACFQ3C_01470</name>
</gene>